<dbReference type="OrthoDB" id="5197650at2"/>
<reference evidence="2 3" key="1">
    <citation type="submission" date="2018-03" db="EMBL/GenBank/DDBJ databases">
        <title>Novel Streptomyces sp. from soil.</title>
        <authorList>
            <person name="Tan G.Y.A."/>
            <person name="Lee Z.Y."/>
        </authorList>
    </citation>
    <scope>NUCLEOTIDE SEQUENCE [LARGE SCALE GENOMIC DNA]</scope>
    <source>
        <strain evidence="2 3">ST5x</strain>
    </source>
</reference>
<dbReference type="EMBL" id="PVLV01000119">
    <property type="protein sequence ID" value="PRH79453.1"/>
    <property type="molecule type" value="Genomic_DNA"/>
</dbReference>
<evidence type="ECO:0000313" key="2">
    <source>
        <dbReference type="EMBL" id="PRH79453.1"/>
    </source>
</evidence>
<gene>
    <name evidence="2" type="ORF">C6N75_09495</name>
</gene>
<name>A0A2S9PYM5_9ACTN</name>
<dbReference type="CDD" id="cd12108">
    <property type="entry name" value="Hr-like"/>
    <property type="match status" value="1"/>
</dbReference>
<dbReference type="Proteomes" id="UP000239322">
    <property type="component" value="Unassembled WGS sequence"/>
</dbReference>
<accession>A0A2S9PYM5</accession>
<evidence type="ECO:0000313" key="3">
    <source>
        <dbReference type="Proteomes" id="UP000239322"/>
    </source>
</evidence>
<protein>
    <recommendedName>
        <fullName evidence="1">Hemerythrin-like domain-containing protein</fullName>
    </recommendedName>
</protein>
<dbReference type="RefSeq" id="WP_105868427.1">
    <property type="nucleotide sequence ID" value="NZ_PVLV01000119.1"/>
</dbReference>
<dbReference type="InterPro" id="IPR012312">
    <property type="entry name" value="Hemerythrin-like"/>
</dbReference>
<dbReference type="AlphaFoldDB" id="A0A2S9PYM5"/>
<dbReference type="Gene3D" id="1.20.120.520">
    <property type="entry name" value="nmb1532 protein domain like"/>
    <property type="match status" value="1"/>
</dbReference>
<dbReference type="Pfam" id="PF01814">
    <property type="entry name" value="Hemerythrin"/>
    <property type="match status" value="1"/>
</dbReference>
<organism evidence="2 3">
    <name type="scientific">Streptomyces solincola</name>
    <dbReference type="NCBI Taxonomy" id="2100817"/>
    <lineage>
        <taxon>Bacteria</taxon>
        <taxon>Bacillati</taxon>
        <taxon>Actinomycetota</taxon>
        <taxon>Actinomycetes</taxon>
        <taxon>Kitasatosporales</taxon>
        <taxon>Streptomycetaceae</taxon>
        <taxon>Streptomyces</taxon>
    </lineage>
</organism>
<evidence type="ECO:0000259" key="1">
    <source>
        <dbReference type="Pfam" id="PF01814"/>
    </source>
</evidence>
<comment type="caution">
    <text evidence="2">The sequence shown here is derived from an EMBL/GenBank/DDBJ whole genome shotgun (WGS) entry which is preliminary data.</text>
</comment>
<keyword evidence="3" id="KW-1185">Reference proteome</keyword>
<sequence length="217" mass="24227">MSASPSSERLGSLPGHLHGFALMHTGMRRDARRLTAAAPALTAAGTEAAARWWSRLRDVIDWHHRSEDHTLWPELLRKLPDCAEQAKKLADDHGELDAAMDGVSAALRPGSPAGGELTTAARRFSEVLHEHLADEEEIVFPVFLRLGERDYLDLEQRLVRTAPPRTLAYLPPWMFDEAPADSVRRVAATMPPPVRVLGRTVLRRRYERGLGAVLRPR</sequence>
<proteinExistence type="predicted"/>
<feature type="domain" description="Hemerythrin-like" evidence="1">
    <location>
        <begin position="21"/>
        <end position="142"/>
    </location>
</feature>